<protein>
    <submittedName>
        <fullName evidence="1">Uncharacterized protein</fullName>
    </submittedName>
</protein>
<dbReference type="RefSeq" id="WP_173945460.1">
    <property type="nucleotide sequence ID" value="NZ_CP102846.1"/>
</dbReference>
<proteinExistence type="predicted"/>
<gene>
    <name evidence="1" type="ORF">HPT29_026760</name>
</gene>
<keyword evidence="1" id="KW-0614">Plasmid</keyword>
<keyword evidence="2" id="KW-1185">Reference proteome</keyword>
<dbReference type="EMBL" id="CP102846">
    <property type="protein sequence ID" value="UVF22284.1"/>
    <property type="molecule type" value="Genomic_DNA"/>
</dbReference>
<dbReference type="Proteomes" id="UP001017257">
    <property type="component" value="Plasmid pR24_1"/>
</dbReference>
<geneLocation type="plasmid" evidence="1 2">
    <name>pR24_1</name>
</geneLocation>
<name>A0ABY5S1Z0_9HYPH</name>
<sequence length="111" mass="12628">MTKPVPLTVQASLAPQNLWQDILPWTFNQQGMQFGLFNISLGQTPRPDIEQKVLDEVGSYGRQLGRIGDALEVLLNHVKLENLTPAEEDAIDILRGQLAQVRRIKRRAERR</sequence>
<reference evidence="1" key="1">
    <citation type="submission" date="2022-08" db="EMBL/GenBank/DDBJ databases">
        <title>Microvirga terrae sp. nov., isolated from soil.</title>
        <authorList>
            <person name="Kim K.H."/>
            <person name="Seo Y.L."/>
            <person name="Kim J.M."/>
            <person name="Lee J.K."/>
            <person name="Han D.M."/>
            <person name="Jeon C.O."/>
        </authorList>
    </citation>
    <scope>NUCLEOTIDE SEQUENCE</scope>
    <source>
        <strain evidence="1">R24</strain>
        <plasmid evidence="1">pR24_1</plasmid>
    </source>
</reference>
<organism evidence="1 2">
    <name type="scientific">Microvirga terrae</name>
    <dbReference type="NCBI Taxonomy" id="2740529"/>
    <lineage>
        <taxon>Bacteria</taxon>
        <taxon>Pseudomonadati</taxon>
        <taxon>Pseudomonadota</taxon>
        <taxon>Alphaproteobacteria</taxon>
        <taxon>Hyphomicrobiales</taxon>
        <taxon>Methylobacteriaceae</taxon>
        <taxon>Microvirga</taxon>
    </lineage>
</organism>
<evidence type="ECO:0000313" key="2">
    <source>
        <dbReference type="Proteomes" id="UP001017257"/>
    </source>
</evidence>
<accession>A0ABY5S1Z0</accession>
<evidence type="ECO:0000313" key="1">
    <source>
        <dbReference type="EMBL" id="UVF22284.1"/>
    </source>
</evidence>